<dbReference type="RefSeq" id="WP_280103382.1">
    <property type="nucleotide sequence ID" value="NZ_CP122959.1"/>
</dbReference>
<feature type="transmembrane region" description="Helical" evidence="6">
    <location>
        <begin position="12"/>
        <end position="31"/>
    </location>
</feature>
<comment type="subcellular location">
    <subcellularLocation>
        <location evidence="1">Membrane</location>
        <topology evidence="1">Multi-pass membrane protein</topology>
    </subcellularLocation>
</comment>
<dbReference type="Proteomes" id="UP001179858">
    <property type="component" value="Chromosome"/>
</dbReference>
<sequence>MVNKKNKYSILGLLLFIMVIEAIGGLSGLFAGDIKGIYNGLSLPPLAPPDYLFGIVWPLLYALIAIAGYLIYKNFAKNNVGLLAGSFYSAQIILNFVWSIIFFRGYYWTGLVVILILDVLVITCINYAAKLNKVAGLLLMPYLVWLIFATYLTVAVAILNQ</sequence>
<dbReference type="FunFam" id="1.20.1260.100:FF:000001">
    <property type="entry name" value="translocator protein 2"/>
    <property type="match status" value="1"/>
</dbReference>
<dbReference type="Gene3D" id="1.20.1260.100">
    <property type="entry name" value="TspO/MBR protein"/>
    <property type="match status" value="1"/>
</dbReference>
<keyword evidence="4 6" id="KW-1133">Transmembrane helix</keyword>
<evidence type="ECO:0000313" key="7">
    <source>
        <dbReference type="EMBL" id="WGI20203.1"/>
    </source>
</evidence>
<dbReference type="GO" id="GO:0016020">
    <property type="term" value="C:membrane"/>
    <property type="evidence" value="ECO:0007669"/>
    <property type="project" value="UniProtKB-SubCell"/>
</dbReference>
<reference evidence="7" key="1">
    <citation type="submission" date="2023-04" db="EMBL/GenBank/DDBJ databases">
        <title>Novel strain of Lactilactobacillus sakei and use thereof.</title>
        <authorList>
            <person name="Kim S.Y."/>
        </authorList>
    </citation>
    <scope>NUCLEOTIDE SEQUENCE</scope>
    <source>
        <strain evidence="7">HUP1</strain>
    </source>
</reference>
<proteinExistence type="inferred from homology"/>
<name>A0AAF0GSK9_LATSK</name>
<dbReference type="Pfam" id="PF03073">
    <property type="entry name" value="TspO_MBR"/>
    <property type="match status" value="1"/>
</dbReference>
<dbReference type="InterPro" id="IPR004307">
    <property type="entry name" value="TspO_MBR"/>
</dbReference>
<evidence type="ECO:0000313" key="8">
    <source>
        <dbReference type="Proteomes" id="UP001179858"/>
    </source>
</evidence>
<evidence type="ECO:0000256" key="1">
    <source>
        <dbReference type="ARBA" id="ARBA00004141"/>
    </source>
</evidence>
<dbReference type="PIRSF" id="PIRSF005859">
    <property type="entry name" value="PBR"/>
    <property type="match status" value="1"/>
</dbReference>
<evidence type="ECO:0000256" key="6">
    <source>
        <dbReference type="SAM" id="Phobius"/>
    </source>
</evidence>
<gene>
    <name evidence="7" type="ORF">QBD03_10315</name>
</gene>
<feature type="transmembrane region" description="Helical" evidence="6">
    <location>
        <begin position="107"/>
        <end position="129"/>
    </location>
</feature>
<feature type="transmembrane region" description="Helical" evidence="6">
    <location>
        <begin position="136"/>
        <end position="159"/>
    </location>
</feature>
<dbReference type="CDD" id="cd15904">
    <property type="entry name" value="TSPO_MBR"/>
    <property type="match status" value="1"/>
</dbReference>
<organism evidence="7 8">
    <name type="scientific">Latilactobacillus sakei</name>
    <name type="common">Lactobacillus sakei</name>
    <dbReference type="NCBI Taxonomy" id="1599"/>
    <lineage>
        <taxon>Bacteria</taxon>
        <taxon>Bacillati</taxon>
        <taxon>Bacillota</taxon>
        <taxon>Bacilli</taxon>
        <taxon>Lactobacillales</taxon>
        <taxon>Lactobacillaceae</taxon>
        <taxon>Latilactobacillus</taxon>
    </lineage>
</organism>
<dbReference type="InterPro" id="IPR038330">
    <property type="entry name" value="TspO/MBR-related_sf"/>
</dbReference>
<evidence type="ECO:0000256" key="4">
    <source>
        <dbReference type="ARBA" id="ARBA00022989"/>
    </source>
</evidence>
<dbReference type="PANTHER" id="PTHR10057">
    <property type="entry name" value="PERIPHERAL-TYPE BENZODIAZEPINE RECEPTOR"/>
    <property type="match status" value="1"/>
</dbReference>
<dbReference type="EMBL" id="CP122959">
    <property type="protein sequence ID" value="WGI20203.1"/>
    <property type="molecule type" value="Genomic_DNA"/>
</dbReference>
<dbReference type="PANTHER" id="PTHR10057:SF0">
    <property type="entry name" value="TRANSLOCATOR PROTEIN"/>
    <property type="match status" value="1"/>
</dbReference>
<protein>
    <submittedName>
        <fullName evidence="7">Tryptophan-rich sensory protein</fullName>
    </submittedName>
</protein>
<keyword evidence="3 6" id="KW-0812">Transmembrane</keyword>
<feature type="transmembrane region" description="Helical" evidence="6">
    <location>
        <begin position="79"/>
        <end position="101"/>
    </location>
</feature>
<evidence type="ECO:0000256" key="2">
    <source>
        <dbReference type="ARBA" id="ARBA00007524"/>
    </source>
</evidence>
<keyword evidence="5 6" id="KW-0472">Membrane</keyword>
<dbReference type="GO" id="GO:0033013">
    <property type="term" value="P:tetrapyrrole metabolic process"/>
    <property type="evidence" value="ECO:0007669"/>
    <property type="project" value="UniProtKB-ARBA"/>
</dbReference>
<evidence type="ECO:0000256" key="3">
    <source>
        <dbReference type="ARBA" id="ARBA00022692"/>
    </source>
</evidence>
<dbReference type="AlphaFoldDB" id="A0AAF0GSK9"/>
<feature type="transmembrane region" description="Helical" evidence="6">
    <location>
        <begin position="51"/>
        <end position="72"/>
    </location>
</feature>
<accession>A0AAF0GSK9</accession>
<evidence type="ECO:0000256" key="5">
    <source>
        <dbReference type="ARBA" id="ARBA00023136"/>
    </source>
</evidence>
<comment type="similarity">
    <text evidence="2">Belongs to the TspO/BZRP family.</text>
</comment>